<evidence type="ECO:0000313" key="12">
    <source>
        <dbReference type="Proteomes" id="UP000831607"/>
    </source>
</evidence>
<keyword evidence="3" id="KW-1003">Cell membrane</keyword>
<feature type="transmembrane region" description="Helical" evidence="9">
    <location>
        <begin position="92"/>
        <end position="114"/>
    </location>
</feature>
<gene>
    <name evidence="11" type="ORF">DHf2319_05560</name>
</gene>
<protein>
    <recommendedName>
        <fullName evidence="9">TRAP transporter small permease protein</fullName>
    </recommendedName>
</protein>
<evidence type="ECO:0000256" key="7">
    <source>
        <dbReference type="ARBA" id="ARBA00023136"/>
    </source>
</evidence>
<evidence type="ECO:0000256" key="8">
    <source>
        <dbReference type="ARBA" id="ARBA00038436"/>
    </source>
</evidence>
<accession>A0ABY4ATD3</accession>
<comment type="similarity">
    <text evidence="8 9">Belongs to the TRAP transporter small permease family.</text>
</comment>
<dbReference type="InterPro" id="IPR007387">
    <property type="entry name" value="TRAP_DctQ"/>
</dbReference>
<comment type="subunit">
    <text evidence="9">The complex comprises the extracytoplasmic solute receptor protein and the two transmembrane proteins.</text>
</comment>
<organism evidence="11 12">
    <name type="scientific">Orrella daihaiensis</name>
    <dbReference type="NCBI Taxonomy" id="2782176"/>
    <lineage>
        <taxon>Bacteria</taxon>
        <taxon>Pseudomonadati</taxon>
        <taxon>Pseudomonadota</taxon>
        <taxon>Betaproteobacteria</taxon>
        <taxon>Burkholderiales</taxon>
        <taxon>Alcaligenaceae</taxon>
        <taxon>Orrella</taxon>
    </lineage>
</organism>
<sequence length="193" mass="21775">MIGYIRWVDSLSKALGHAFGWCIVMLTLGTSYEVFMRYVLNSPTSWAYDMSYIFYGTLFMMAGAYTLSKSAHVRGDFLYRKWQPRTQAKVELVLYFVFFMPGILALVLTGFFYALQSTTILEVSVNSPAGVPVWPLKIVIFVSGVSMLLAGTAEMCRCVLCIKTGEWPTRDDDVKELEEVLLETHSTEQGANK</sequence>
<evidence type="ECO:0000256" key="5">
    <source>
        <dbReference type="ARBA" id="ARBA00022692"/>
    </source>
</evidence>
<proteinExistence type="inferred from homology"/>
<evidence type="ECO:0000256" key="9">
    <source>
        <dbReference type="RuleBase" id="RU369079"/>
    </source>
</evidence>
<evidence type="ECO:0000256" key="2">
    <source>
        <dbReference type="ARBA" id="ARBA00022448"/>
    </source>
</evidence>
<dbReference type="RefSeq" id="WP_243479770.1">
    <property type="nucleotide sequence ID" value="NZ_CP063982.1"/>
</dbReference>
<keyword evidence="6 9" id="KW-1133">Transmembrane helix</keyword>
<feature type="transmembrane region" description="Helical" evidence="9">
    <location>
        <begin position="134"/>
        <end position="153"/>
    </location>
</feature>
<evidence type="ECO:0000256" key="3">
    <source>
        <dbReference type="ARBA" id="ARBA00022475"/>
    </source>
</evidence>
<evidence type="ECO:0000313" key="11">
    <source>
        <dbReference type="EMBL" id="UOD51304.1"/>
    </source>
</evidence>
<dbReference type="Pfam" id="PF04290">
    <property type="entry name" value="DctQ"/>
    <property type="match status" value="1"/>
</dbReference>
<keyword evidence="12" id="KW-1185">Reference proteome</keyword>
<dbReference type="PANTHER" id="PTHR35011:SF4">
    <property type="entry name" value="SLL1102 PROTEIN"/>
    <property type="match status" value="1"/>
</dbReference>
<feature type="domain" description="Tripartite ATP-independent periplasmic transporters DctQ component" evidence="10">
    <location>
        <begin position="27"/>
        <end position="159"/>
    </location>
</feature>
<evidence type="ECO:0000256" key="1">
    <source>
        <dbReference type="ARBA" id="ARBA00004429"/>
    </source>
</evidence>
<dbReference type="Proteomes" id="UP000831607">
    <property type="component" value="Chromosome"/>
</dbReference>
<feature type="transmembrane region" description="Helical" evidence="9">
    <location>
        <begin position="14"/>
        <end position="32"/>
    </location>
</feature>
<evidence type="ECO:0000256" key="4">
    <source>
        <dbReference type="ARBA" id="ARBA00022519"/>
    </source>
</evidence>
<evidence type="ECO:0000256" key="6">
    <source>
        <dbReference type="ARBA" id="ARBA00022989"/>
    </source>
</evidence>
<reference evidence="11 12" key="1">
    <citation type="submission" date="2020-11" db="EMBL/GenBank/DDBJ databases">
        <title>Algicoccus daihaiensis sp.nov., isolated from Daihai Lake in Inner Mongolia.</title>
        <authorList>
            <person name="Kai J."/>
        </authorList>
    </citation>
    <scope>NUCLEOTIDE SEQUENCE [LARGE SCALE GENOMIC DNA]</scope>
    <source>
        <strain evidence="12">f23</strain>
    </source>
</reference>
<evidence type="ECO:0000259" key="10">
    <source>
        <dbReference type="Pfam" id="PF04290"/>
    </source>
</evidence>
<comment type="function">
    <text evidence="9">Part of the tripartite ATP-independent periplasmic (TRAP) transport system.</text>
</comment>
<keyword evidence="7 9" id="KW-0472">Membrane</keyword>
<keyword evidence="2 9" id="KW-0813">Transport</keyword>
<feature type="transmembrane region" description="Helical" evidence="9">
    <location>
        <begin position="52"/>
        <end position="71"/>
    </location>
</feature>
<name>A0ABY4ATD3_9BURK</name>
<dbReference type="PANTHER" id="PTHR35011">
    <property type="entry name" value="2,3-DIKETO-L-GULONATE TRAP TRANSPORTER SMALL PERMEASE PROTEIN YIAM"/>
    <property type="match status" value="1"/>
</dbReference>
<dbReference type="EMBL" id="CP063982">
    <property type="protein sequence ID" value="UOD51304.1"/>
    <property type="molecule type" value="Genomic_DNA"/>
</dbReference>
<keyword evidence="4 9" id="KW-0997">Cell inner membrane</keyword>
<comment type="subcellular location">
    <subcellularLocation>
        <location evidence="1 9">Cell inner membrane</location>
        <topology evidence="1 9">Multi-pass membrane protein</topology>
    </subcellularLocation>
</comment>
<keyword evidence="5 9" id="KW-0812">Transmembrane</keyword>
<dbReference type="InterPro" id="IPR055348">
    <property type="entry name" value="DctQ"/>
</dbReference>